<dbReference type="Proteomes" id="UP000007597">
    <property type="component" value="Segment"/>
</dbReference>
<sequence>MTQVTIQTAARSAVPELAAATIAGPVGSLNQLIGGEGNVTASDLLAVGQGRVFNPFAEQIFKEMQFRTHSFSFKLFSRSMNEAKELYNIITYLKTGAAPRLKGIDEKQLFGLFDQEDGSNTIIFYCNHWSSCC</sequence>
<accession>H8ZMY7</accession>
<evidence type="ECO:0000313" key="1">
    <source>
        <dbReference type="EMBL" id="AFD02848.1"/>
    </source>
</evidence>
<dbReference type="OrthoDB" id="18616at10239"/>
<dbReference type="KEGG" id="vg:14005272"/>
<proteinExistence type="predicted"/>
<organism evidence="1 2">
    <name type="scientific">Synechococcus phage metaG-MbCM1</name>
    <dbReference type="NCBI Taxonomy" id="1079999"/>
    <lineage>
        <taxon>Viruses</taxon>
        <taxon>Duplodnaviria</taxon>
        <taxon>Heunggongvirae</taxon>
        <taxon>Uroviricota</taxon>
        <taxon>Caudoviricetes</taxon>
        <taxon>Pantevenvirales</taxon>
        <taxon>Kyanoviridae</taxon>
        <taxon>Galenevirus</taxon>
        <taxon>Galenevirus mbcm1</taxon>
    </lineage>
</organism>
<protein>
    <submittedName>
        <fullName evidence="1">T4-like baseplate tail tube cap protein</fullName>
    </submittedName>
</protein>
<reference evidence="1 2" key="1">
    <citation type="submission" date="2011-07" db="EMBL/GenBank/DDBJ databases">
        <title>Viral Tagging: a high-throughput approach to explore virus-host interactions.</title>
        <authorList>
            <person name="Deng L."/>
            <person name="Sullivan M.B."/>
            <person name="Poulos B."/>
            <person name="Ignacio Espinoza J.C."/>
        </authorList>
    </citation>
    <scope>NUCLEOTIDE SEQUENCE [LARGE SCALE GENOMIC DNA]</scope>
</reference>
<name>H8ZMY7_9CAUD</name>
<keyword evidence="2" id="KW-1185">Reference proteome</keyword>
<dbReference type="RefSeq" id="YP_007001499.1">
    <property type="nucleotide sequence ID" value="NC_019443.1"/>
</dbReference>
<dbReference type="GeneID" id="14005272"/>
<evidence type="ECO:0000313" key="2">
    <source>
        <dbReference type="Proteomes" id="UP000007597"/>
    </source>
</evidence>
<dbReference type="EMBL" id="JN371769">
    <property type="protein sequence ID" value="AFD02848.1"/>
    <property type="molecule type" value="Genomic_DNA"/>
</dbReference>